<reference evidence="2" key="1">
    <citation type="submission" date="2020-08" db="EMBL/GenBank/DDBJ databases">
        <title>Multicomponent nature underlies the extraordinary mechanical properties of spider dragline silk.</title>
        <authorList>
            <person name="Kono N."/>
            <person name="Nakamura H."/>
            <person name="Mori M."/>
            <person name="Yoshida Y."/>
            <person name="Ohtoshi R."/>
            <person name="Malay A.D."/>
            <person name="Moran D.A.P."/>
            <person name="Tomita M."/>
            <person name="Numata K."/>
            <person name="Arakawa K."/>
        </authorList>
    </citation>
    <scope>NUCLEOTIDE SEQUENCE</scope>
</reference>
<feature type="region of interest" description="Disordered" evidence="1">
    <location>
        <begin position="23"/>
        <end position="60"/>
    </location>
</feature>
<dbReference type="AlphaFoldDB" id="A0A8X6QTW7"/>
<sequence length="89" mass="10096">MEGLLEIGYRGYMLRNKKGMKRISEKKGISDRQKVKPSRKSQDLLGLRNDSTSSRGGQNMTKVKTIFPAHSEVGVHKGLRWHYFKGSCA</sequence>
<organism evidence="2 3">
    <name type="scientific">Nephila pilipes</name>
    <name type="common">Giant wood spider</name>
    <name type="synonym">Nephila maculata</name>
    <dbReference type="NCBI Taxonomy" id="299642"/>
    <lineage>
        <taxon>Eukaryota</taxon>
        <taxon>Metazoa</taxon>
        <taxon>Ecdysozoa</taxon>
        <taxon>Arthropoda</taxon>
        <taxon>Chelicerata</taxon>
        <taxon>Arachnida</taxon>
        <taxon>Araneae</taxon>
        <taxon>Araneomorphae</taxon>
        <taxon>Entelegynae</taxon>
        <taxon>Araneoidea</taxon>
        <taxon>Nephilidae</taxon>
        <taxon>Nephila</taxon>
    </lineage>
</organism>
<evidence type="ECO:0000256" key="1">
    <source>
        <dbReference type="SAM" id="MobiDB-lite"/>
    </source>
</evidence>
<keyword evidence="3" id="KW-1185">Reference proteome</keyword>
<accession>A0A8X6QTW7</accession>
<evidence type="ECO:0000313" key="3">
    <source>
        <dbReference type="Proteomes" id="UP000887013"/>
    </source>
</evidence>
<name>A0A8X6QTW7_NEPPI</name>
<evidence type="ECO:0000313" key="2">
    <source>
        <dbReference type="EMBL" id="GFU44838.1"/>
    </source>
</evidence>
<dbReference type="EMBL" id="BMAW01036635">
    <property type="protein sequence ID" value="GFU44838.1"/>
    <property type="molecule type" value="Genomic_DNA"/>
</dbReference>
<feature type="compositionally biased region" description="Polar residues" evidence="1">
    <location>
        <begin position="49"/>
        <end position="60"/>
    </location>
</feature>
<dbReference type="Proteomes" id="UP000887013">
    <property type="component" value="Unassembled WGS sequence"/>
</dbReference>
<feature type="compositionally biased region" description="Basic and acidic residues" evidence="1">
    <location>
        <begin position="23"/>
        <end position="34"/>
    </location>
</feature>
<gene>
    <name evidence="2" type="ORF">NPIL_399621</name>
</gene>
<protein>
    <submittedName>
        <fullName evidence="2">Uncharacterized protein</fullName>
    </submittedName>
</protein>
<comment type="caution">
    <text evidence="2">The sequence shown here is derived from an EMBL/GenBank/DDBJ whole genome shotgun (WGS) entry which is preliminary data.</text>
</comment>
<proteinExistence type="predicted"/>